<evidence type="ECO:0000313" key="3">
    <source>
        <dbReference type="Proteomes" id="UP000287651"/>
    </source>
</evidence>
<protein>
    <submittedName>
        <fullName evidence="2">Uncharacterized protein</fullName>
    </submittedName>
</protein>
<dbReference type="Proteomes" id="UP000287651">
    <property type="component" value="Unassembled WGS sequence"/>
</dbReference>
<keyword evidence="1" id="KW-0472">Membrane</keyword>
<organism evidence="2 3">
    <name type="scientific">Ensete ventricosum</name>
    <name type="common">Abyssinian banana</name>
    <name type="synonym">Musa ensete</name>
    <dbReference type="NCBI Taxonomy" id="4639"/>
    <lineage>
        <taxon>Eukaryota</taxon>
        <taxon>Viridiplantae</taxon>
        <taxon>Streptophyta</taxon>
        <taxon>Embryophyta</taxon>
        <taxon>Tracheophyta</taxon>
        <taxon>Spermatophyta</taxon>
        <taxon>Magnoliopsida</taxon>
        <taxon>Liliopsida</taxon>
        <taxon>Zingiberales</taxon>
        <taxon>Musaceae</taxon>
        <taxon>Ensete</taxon>
    </lineage>
</organism>
<evidence type="ECO:0000256" key="1">
    <source>
        <dbReference type="SAM" id="Phobius"/>
    </source>
</evidence>
<dbReference type="AlphaFoldDB" id="A0A427ANV3"/>
<sequence>MLPLLHSLNQIVLYSFLTIVPVGSGFGRISILDMTTSKVVWSLLASDILDSLDNCASTVATASSHVRSSATVFYLLTKINR</sequence>
<proteinExistence type="predicted"/>
<comment type="caution">
    <text evidence="2">The sequence shown here is derived from an EMBL/GenBank/DDBJ whole genome shotgun (WGS) entry which is preliminary data.</text>
</comment>
<name>A0A427ANV3_ENSVE</name>
<evidence type="ECO:0000313" key="2">
    <source>
        <dbReference type="EMBL" id="RRT77901.1"/>
    </source>
</evidence>
<reference evidence="2 3" key="1">
    <citation type="journal article" date="2014" name="Agronomy (Basel)">
        <title>A Draft Genome Sequence for Ensete ventricosum, the Drought-Tolerant Tree Against Hunger.</title>
        <authorList>
            <person name="Harrison J."/>
            <person name="Moore K.A."/>
            <person name="Paszkiewicz K."/>
            <person name="Jones T."/>
            <person name="Grant M."/>
            <person name="Ambacheew D."/>
            <person name="Muzemil S."/>
            <person name="Studholme D.J."/>
        </authorList>
    </citation>
    <scope>NUCLEOTIDE SEQUENCE [LARGE SCALE GENOMIC DNA]</scope>
</reference>
<keyword evidence="1" id="KW-0812">Transmembrane</keyword>
<feature type="transmembrane region" description="Helical" evidence="1">
    <location>
        <begin position="12"/>
        <end position="31"/>
    </location>
</feature>
<keyword evidence="1" id="KW-1133">Transmembrane helix</keyword>
<gene>
    <name evidence="2" type="ORF">B296_00011761</name>
</gene>
<dbReference type="EMBL" id="AMZH03001809">
    <property type="protein sequence ID" value="RRT77901.1"/>
    <property type="molecule type" value="Genomic_DNA"/>
</dbReference>
<accession>A0A427ANV3</accession>